<reference evidence="1 2" key="1">
    <citation type="submission" date="2019-11" db="EMBL/GenBank/DDBJ databases">
        <title>Comparative genomics of hydrocarbon-degrading Desulfosarcina strains.</title>
        <authorList>
            <person name="Watanabe M."/>
            <person name="Kojima H."/>
            <person name="Fukui M."/>
        </authorList>
    </citation>
    <scope>NUCLEOTIDE SEQUENCE [LARGE SCALE GENOMIC DNA]</scope>
    <source>
        <strain evidence="1 2">PL12</strain>
    </source>
</reference>
<accession>A0A5K7YQ86</accession>
<proteinExistence type="predicted"/>
<sequence length="447" mass="50843">MHKAKWSPLCNALNTYAESGKGPLDYVRSRSEILKTILFSRNILLPAPSLLCNPCVQDWLNDDPELIEFLLSTNKIVSVLDNDSKDFTSLFNWLYNRSSVSLRWVDDQIIENTAKYLDKMYASTMSHSTNFNHNTRFISLDQLSSRKTQLSLSFVNNIDRLVNGLEIFKDDLKQYALDELDRVGTLHGTWWNNLGKKIDKRLNAYDEILSEVGTMVFDFAYASCVGEIVAGHPYGQAPSRLVDVSKEFLPKNDFEIDFINEDTRDIDATILKDHVLVCITKEQFIILENETRTQKNIYLKAIDELMIMPSNENLMEAKSRLDEYVISLSLTLKDKDFGIVHLNKEKVRSADSSLKIWRSAETLFCSICVGAAACGLSKYISGSGSNIGLMLTFFASAITLPVKKYFSSKIKETQGILSERQRVLDYKRPISMSLRVKIPDDQGTKEK</sequence>
<dbReference type="EMBL" id="AP021874">
    <property type="protein sequence ID" value="BBO71416.1"/>
    <property type="molecule type" value="Genomic_DNA"/>
</dbReference>
<keyword evidence="2" id="KW-1185">Reference proteome</keyword>
<dbReference type="RefSeq" id="WP_155319256.1">
    <property type="nucleotide sequence ID" value="NZ_AP021874.1"/>
</dbReference>
<evidence type="ECO:0000313" key="1">
    <source>
        <dbReference type="EMBL" id="BBO71416.1"/>
    </source>
</evidence>
<evidence type="ECO:0000313" key="2">
    <source>
        <dbReference type="Proteomes" id="UP000427906"/>
    </source>
</evidence>
<protein>
    <submittedName>
        <fullName evidence="1">Uncharacterized protein</fullName>
    </submittedName>
</protein>
<organism evidence="1 2">
    <name type="scientific">Desulfosarcina alkanivorans</name>
    <dbReference type="NCBI Taxonomy" id="571177"/>
    <lineage>
        <taxon>Bacteria</taxon>
        <taxon>Pseudomonadati</taxon>
        <taxon>Thermodesulfobacteriota</taxon>
        <taxon>Desulfobacteria</taxon>
        <taxon>Desulfobacterales</taxon>
        <taxon>Desulfosarcinaceae</taxon>
        <taxon>Desulfosarcina</taxon>
    </lineage>
</organism>
<dbReference type="AlphaFoldDB" id="A0A5K7YQ86"/>
<dbReference type="KEGG" id="dalk:DSCA_53460"/>
<name>A0A5K7YQ86_9BACT</name>
<gene>
    <name evidence="1" type="ORF">DSCA_53460</name>
</gene>
<dbReference type="Proteomes" id="UP000427906">
    <property type="component" value="Chromosome"/>
</dbReference>